<feature type="region of interest" description="Disordered" evidence="1">
    <location>
        <begin position="452"/>
        <end position="480"/>
    </location>
</feature>
<dbReference type="STRING" id="1051891.A0A0C3QBW3"/>
<gene>
    <name evidence="3" type="ORF">M407DRAFT_6960</name>
</gene>
<protein>
    <recommendedName>
        <fullName evidence="2">WSC domain-containing protein</fullName>
    </recommendedName>
</protein>
<dbReference type="Pfam" id="PF09362">
    <property type="entry name" value="DUF1996"/>
    <property type="match status" value="1"/>
</dbReference>
<sequence>MANLTFFYTLLSLAIYAPSTLAFFRMGAKVLLATRMDSIVSPGAVSAHMHNIAGGNRFSSTYDYDDLRKSTCTSNLVNIDHSNYWAPGLHYVNKTGGSTTFSYIPSYYTVYYLDRNGSKKEKVHAWPGPLKMLAGNPNRRTYNSTSVSDMAVSKSSPQTTEFPKNNCPNGLRAQIVFPSCWDGQNYDSADHMSHMAYPIDGHPDSGNCPSTHPVRLVTLFYEQVFDVGSFPYNGAGSWVLSNGDDTGYGFHADFQNGWEAGDNSLLQQAIDQCTNLSGELTDCPVLKPYLDDDAKEACQPVNPIPDEDVGYRGPGVTIGTSTPTVPGCNPIWTGTGPKPTCSTNPPVPAFKSPQSVLPAGWTAGKCMADGPGPRVLQGASLVDSVGMTRAKCAAFCDSKGFKYAGVEWSQECYCGNALVGAVESPDSACHRTCKGEPYENCGGDAHITLLTKTGASSNPSTSTTTKTTTTTTKASTSAATTTTVKASTTTTKAATTTTKTTATPSGTASTTSTWKLQGCLAEPQPARALWGAYLSDPAMTVEKCTSYCKSKGFTLAGLEYG</sequence>
<dbReference type="HOGENOM" id="CLU_014722_3_2_1"/>
<feature type="compositionally biased region" description="Low complexity" evidence="1">
    <location>
        <begin position="453"/>
        <end position="480"/>
    </location>
</feature>
<evidence type="ECO:0000313" key="3">
    <source>
        <dbReference type="EMBL" id="KIO28080.1"/>
    </source>
</evidence>
<organism evidence="3 4">
    <name type="scientific">Tulasnella calospora MUT 4182</name>
    <dbReference type="NCBI Taxonomy" id="1051891"/>
    <lineage>
        <taxon>Eukaryota</taxon>
        <taxon>Fungi</taxon>
        <taxon>Dikarya</taxon>
        <taxon>Basidiomycota</taxon>
        <taxon>Agaricomycotina</taxon>
        <taxon>Agaricomycetes</taxon>
        <taxon>Cantharellales</taxon>
        <taxon>Tulasnellaceae</taxon>
        <taxon>Tulasnella</taxon>
    </lineage>
</organism>
<dbReference type="EMBL" id="KN822999">
    <property type="protein sequence ID" value="KIO28080.1"/>
    <property type="molecule type" value="Genomic_DNA"/>
</dbReference>
<dbReference type="PANTHER" id="PTHR43662:SF3">
    <property type="entry name" value="DOMAIN PROTEIN, PUTATIVE (AFU_ORTHOLOGUE AFUA_6G11970)-RELATED"/>
    <property type="match status" value="1"/>
</dbReference>
<dbReference type="Proteomes" id="UP000054248">
    <property type="component" value="Unassembled WGS sequence"/>
</dbReference>
<dbReference type="InterPro" id="IPR002889">
    <property type="entry name" value="WSC_carb-bd"/>
</dbReference>
<dbReference type="AlphaFoldDB" id="A0A0C3QBW3"/>
<reference evidence="3 4" key="1">
    <citation type="submission" date="2014-04" db="EMBL/GenBank/DDBJ databases">
        <authorList>
            <consortium name="DOE Joint Genome Institute"/>
            <person name="Kuo A."/>
            <person name="Girlanda M."/>
            <person name="Perotto S."/>
            <person name="Kohler A."/>
            <person name="Nagy L.G."/>
            <person name="Floudas D."/>
            <person name="Copeland A."/>
            <person name="Barry K.W."/>
            <person name="Cichocki N."/>
            <person name="Veneault-Fourrey C."/>
            <person name="LaButti K."/>
            <person name="Lindquist E.A."/>
            <person name="Lipzen A."/>
            <person name="Lundell T."/>
            <person name="Morin E."/>
            <person name="Murat C."/>
            <person name="Sun H."/>
            <person name="Tunlid A."/>
            <person name="Henrissat B."/>
            <person name="Grigoriev I.V."/>
            <person name="Hibbett D.S."/>
            <person name="Martin F."/>
            <person name="Nordberg H.P."/>
            <person name="Cantor M.N."/>
            <person name="Hua S.X."/>
        </authorList>
    </citation>
    <scope>NUCLEOTIDE SEQUENCE [LARGE SCALE GENOMIC DNA]</scope>
    <source>
        <strain evidence="3 4">MUT 4182</strain>
    </source>
</reference>
<dbReference type="OrthoDB" id="74764at2759"/>
<feature type="domain" description="WSC" evidence="2">
    <location>
        <begin position="360"/>
        <end position="453"/>
    </location>
</feature>
<dbReference type="Pfam" id="PF01822">
    <property type="entry name" value="WSC"/>
    <property type="match status" value="2"/>
</dbReference>
<evidence type="ECO:0000313" key="4">
    <source>
        <dbReference type="Proteomes" id="UP000054248"/>
    </source>
</evidence>
<accession>A0A0C3QBW3</accession>
<keyword evidence="4" id="KW-1185">Reference proteome</keyword>
<name>A0A0C3QBW3_9AGAM</name>
<reference evidence="4" key="2">
    <citation type="submission" date="2015-01" db="EMBL/GenBank/DDBJ databases">
        <title>Evolutionary Origins and Diversification of the Mycorrhizal Mutualists.</title>
        <authorList>
            <consortium name="DOE Joint Genome Institute"/>
            <consortium name="Mycorrhizal Genomics Consortium"/>
            <person name="Kohler A."/>
            <person name="Kuo A."/>
            <person name="Nagy L.G."/>
            <person name="Floudas D."/>
            <person name="Copeland A."/>
            <person name="Barry K.W."/>
            <person name="Cichocki N."/>
            <person name="Veneault-Fourrey C."/>
            <person name="LaButti K."/>
            <person name="Lindquist E.A."/>
            <person name="Lipzen A."/>
            <person name="Lundell T."/>
            <person name="Morin E."/>
            <person name="Murat C."/>
            <person name="Riley R."/>
            <person name="Ohm R."/>
            <person name="Sun H."/>
            <person name="Tunlid A."/>
            <person name="Henrissat B."/>
            <person name="Grigoriev I.V."/>
            <person name="Hibbett D.S."/>
            <person name="Martin F."/>
        </authorList>
    </citation>
    <scope>NUCLEOTIDE SEQUENCE [LARGE SCALE GENOMIC DNA]</scope>
    <source>
        <strain evidence="4">MUT 4182</strain>
    </source>
</reference>
<dbReference type="PANTHER" id="PTHR43662">
    <property type="match status" value="1"/>
</dbReference>
<proteinExistence type="predicted"/>
<dbReference type="SMART" id="SM00321">
    <property type="entry name" value="WSC"/>
    <property type="match status" value="1"/>
</dbReference>
<dbReference type="PROSITE" id="PS51212">
    <property type="entry name" value="WSC"/>
    <property type="match status" value="1"/>
</dbReference>
<evidence type="ECO:0000256" key="1">
    <source>
        <dbReference type="SAM" id="MobiDB-lite"/>
    </source>
</evidence>
<evidence type="ECO:0000259" key="2">
    <source>
        <dbReference type="PROSITE" id="PS51212"/>
    </source>
</evidence>
<dbReference type="InterPro" id="IPR018535">
    <property type="entry name" value="DUF1996"/>
</dbReference>